<evidence type="ECO:0008006" key="3">
    <source>
        <dbReference type="Google" id="ProtNLM"/>
    </source>
</evidence>
<dbReference type="InterPro" id="IPR029060">
    <property type="entry name" value="PIN-like_dom_sf"/>
</dbReference>
<protein>
    <recommendedName>
        <fullName evidence="3">XPG-I domain-containing protein</fullName>
    </recommendedName>
</protein>
<dbReference type="OrthoDB" id="2423903at2759"/>
<dbReference type="SUPFAM" id="SSF88723">
    <property type="entry name" value="PIN domain-like"/>
    <property type="match status" value="1"/>
</dbReference>
<name>A0A9P6LUI5_9FUNG</name>
<proteinExistence type="predicted"/>
<organism evidence="1 2">
    <name type="scientific">Modicella reniformis</name>
    <dbReference type="NCBI Taxonomy" id="1440133"/>
    <lineage>
        <taxon>Eukaryota</taxon>
        <taxon>Fungi</taxon>
        <taxon>Fungi incertae sedis</taxon>
        <taxon>Mucoromycota</taxon>
        <taxon>Mortierellomycotina</taxon>
        <taxon>Mortierellomycetes</taxon>
        <taxon>Mortierellales</taxon>
        <taxon>Mortierellaceae</taxon>
        <taxon>Modicella</taxon>
    </lineage>
</organism>
<comment type="caution">
    <text evidence="1">The sequence shown here is derived from an EMBL/GenBank/DDBJ whole genome shotgun (WGS) entry which is preliminary data.</text>
</comment>
<accession>A0A9P6LUI5</accession>
<reference evidence="1" key="1">
    <citation type="journal article" date="2020" name="Fungal Divers.">
        <title>Resolving the Mortierellaceae phylogeny through synthesis of multi-gene phylogenetics and phylogenomics.</title>
        <authorList>
            <person name="Vandepol N."/>
            <person name="Liber J."/>
            <person name="Desiro A."/>
            <person name="Na H."/>
            <person name="Kennedy M."/>
            <person name="Barry K."/>
            <person name="Grigoriev I.V."/>
            <person name="Miller A.N."/>
            <person name="O'Donnell K."/>
            <person name="Stajich J.E."/>
            <person name="Bonito G."/>
        </authorList>
    </citation>
    <scope>NUCLEOTIDE SEQUENCE</scope>
    <source>
        <strain evidence="1">MES-2147</strain>
    </source>
</reference>
<dbReference type="EMBL" id="JAAAHW010009346">
    <property type="protein sequence ID" value="KAF9942517.1"/>
    <property type="molecule type" value="Genomic_DNA"/>
</dbReference>
<dbReference type="AlphaFoldDB" id="A0A9P6LUI5"/>
<feature type="non-terminal residue" evidence="1">
    <location>
        <position position="110"/>
    </location>
</feature>
<evidence type="ECO:0000313" key="2">
    <source>
        <dbReference type="Proteomes" id="UP000749646"/>
    </source>
</evidence>
<evidence type="ECO:0000313" key="1">
    <source>
        <dbReference type="EMBL" id="KAF9942517.1"/>
    </source>
</evidence>
<gene>
    <name evidence="1" type="ORF">BGZ65_001269</name>
</gene>
<dbReference type="Proteomes" id="UP000749646">
    <property type="component" value="Unassembled WGS sequence"/>
</dbReference>
<sequence>MQSKGWDVKFCPTEADVEIASDCQLDDIVVSRDSDFLICANIATLYRPLGRGEQMKFLLYSKQGVLEVLGLTAQQLLVLGIVSKNDYGSNIPSLGIKTNNKLVKDIPDQD</sequence>
<keyword evidence="2" id="KW-1185">Reference proteome</keyword>